<dbReference type="Gene3D" id="2.40.70.10">
    <property type="entry name" value="Acid Proteases"/>
    <property type="match status" value="1"/>
</dbReference>
<evidence type="ECO:0000256" key="2">
    <source>
        <dbReference type="SAM" id="SignalP"/>
    </source>
</evidence>
<dbReference type="AlphaFoldDB" id="A0ABD6EDI3"/>
<evidence type="ECO:0000313" key="5">
    <source>
        <dbReference type="Proteomes" id="UP001608902"/>
    </source>
</evidence>
<dbReference type="InterPro" id="IPR001461">
    <property type="entry name" value="Aspartic_peptidase_A1"/>
</dbReference>
<protein>
    <recommendedName>
        <fullName evidence="3">Peptidase A1 domain-containing protein</fullName>
    </recommendedName>
</protein>
<organism evidence="4 5">
    <name type="scientific">Gnathostoma spinigerum</name>
    <dbReference type="NCBI Taxonomy" id="75299"/>
    <lineage>
        <taxon>Eukaryota</taxon>
        <taxon>Metazoa</taxon>
        <taxon>Ecdysozoa</taxon>
        <taxon>Nematoda</taxon>
        <taxon>Chromadorea</taxon>
        <taxon>Rhabditida</taxon>
        <taxon>Spirurina</taxon>
        <taxon>Gnathostomatomorpha</taxon>
        <taxon>Gnathostomatoidea</taxon>
        <taxon>Gnathostomatidae</taxon>
        <taxon>Gnathostoma</taxon>
    </lineage>
</organism>
<comment type="caution">
    <text evidence="4">The sequence shown here is derived from an EMBL/GenBank/DDBJ whole genome shotgun (WGS) entry which is preliminary data.</text>
</comment>
<dbReference type="PROSITE" id="PS51767">
    <property type="entry name" value="PEPTIDASE_A1"/>
    <property type="match status" value="1"/>
</dbReference>
<comment type="similarity">
    <text evidence="1">Belongs to the peptidase A1 family.</text>
</comment>
<sequence length="162" mass="17916">MGALFLSLLACQLYSMQSKLHRIPLSRTQFGNQLSDGEKIMISLAAELGNDTSSADLDNETYLAEKIELHHLPVQSLYSRLAIKYTANISVGTPPTQHFRLIPDTGSALTWMADVNCVRCYRNNLFNGDFSSTFIPTNESWSIKYADLSTASGLYGIDTISV</sequence>
<feature type="signal peptide" evidence="2">
    <location>
        <begin position="1"/>
        <end position="18"/>
    </location>
</feature>
<dbReference type="SUPFAM" id="SSF50630">
    <property type="entry name" value="Acid proteases"/>
    <property type="match status" value="1"/>
</dbReference>
<dbReference type="InterPro" id="IPR034164">
    <property type="entry name" value="Pepsin-like_dom"/>
</dbReference>
<dbReference type="Proteomes" id="UP001608902">
    <property type="component" value="Unassembled WGS sequence"/>
</dbReference>
<proteinExistence type="inferred from homology"/>
<dbReference type="InterPro" id="IPR021109">
    <property type="entry name" value="Peptidase_aspartic_dom_sf"/>
</dbReference>
<dbReference type="EMBL" id="JBGFUD010002531">
    <property type="protein sequence ID" value="MFH4977706.1"/>
    <property type="molecule type" value="Genomic_DNA"/>
</dbReference>
<feature type="chain" id="PRO_5044821296" description="Peptidase A1 domain-containing protein" evidence="2">
    <location>
        <begin position="19"/>
        <end position="162"/>
    </location>
</feature>
<keyword evidence="5" id="KW-1185">Reference proteome</keyword>
<keyword evidence="2" id="KW-0732">Signal</keyword>
<accession>A0ABD6EDI3</accession>
<gene>
    <name evidence="4" type="ORF">AB6A40_004415</name>
</gene>
<dbReference type="Pfam" id="PF00026">
    <property type="entry name" value="Asp"/>
    <property type="match status" value="1"/>
</dbReference>
<dbReference type="PANTHER" id="PTHR47966:SF51">
    <property type="entry name" value="BETA-SITE APP-CLEAVING ENZYME, ISOFORM A-RELATED"/>
    <property type="match status" value="1"/>
</dbReference>
<dbReference type="InterPro" id="IPR033121">
    <property type="entry name" value="PEPTIDASE_A1"/>
</dbReference>
<reference evidence="4 5" key="1">
    <citation type="submission" date="2024-08" db="EMBL/GenBank/DDBJ databases">
        <title>Gnathostoma spinigerum genome.</title>
        <authorList>
            <person name="Gonzalez-Bertolin B."/>
            <person name="Monzon S."/>
            <person name="Zaballos A."/>
            <person name="Jimenez P."/>
            <person name="Dekumyoy P."/>
            <person name="Varona S."/>
            <person name="Cuesta I."/>
            <person name="Sumanam S."/>
            <person name="Adisakwattana P."/>
            <person name="Gasser R.B."/>
            <person name="Hernandez-Gonzalez A."/>
            <person name="Young N.D."/>
            <person name="Perteguer M.J."/>
        </authorList>
    </citation>
    <scope>NUCLEOTIDE SEQUENCE [LARGE SCALE GENOMIC DNA]</scope>
    <source>
        <strain evidence="4">AL3</strain>
        <tissue evidence="4">Liver</tissue>
    </source>
</reference>
<name>A0ABD6EDI3_9BILA</name>
<feature type="domain" description="Peptidase A1" evidence="3">
    <location>
        <begin position="85"/>
        <end position="162"/>
    </location>
</feature>
<evidence type="ECO:0000313" key="4">
    <source>
        <dbReference type="EMBL" id="MFH4977706.1"/>
    </source>
</evidence>
<dbReference type="PANTHER" id="PTHR47966">
    <property type="entry name" value="BETA-SITE APP-CLEAVING ENZYME, ISOFORM A-RELATED"/>
    <property type="match status" value="1"/>
</dbReference>
<evidence type="ECO:0000259" key="3">
    <source>
        <dbReference type="PROSITE" id="PS51767"/>
    </source>
</evidence>
<dbReference type="CDD" id="cd05471">
    <property type="entry name" value="pepsin_like"/>
    <property type="match status" value="1"/>
</dbReference>
<evidence type="ECO:0000256" key="1">
    <source>
        <dbReference type="ARBA" id="ARBA00007447"/>
    </source>
</evidence>